<dbReference type="AlphaFoldDB" id="A0A4C2A8T1"/>
<organism evidence="2 3">
    <name type="scientific">Eumeta variegata</name>
    <name type="common">Bagworm moth</name>
    <name type="synonym">Eumeta japonica</name>
    <dbReference type="NCBI Taxonomy" id="151549"/>
    <lineage>
        <taxon>Eukaryota</taxon>
        <taxon>Metazoa</taxon>
        <taxon>Ecdysozoa</taxon>
        <taxon>Arthropoda</taxon>
        <taxon>Hexapoda</taxon>
        <taxon>Insecta</taxon>
        <taxon>Pterygota</taxon>
        <taxon>Neoptera</taxon>
        <taxon>Endopterygota</taxon>
        <taxon>Lepidoptera</taxon>
        <taxon>Glossata</taxon>
        <taxon>Ditrysia</taxon>
        <taxon>Tineoidea</taxon>
        <taxon>Psychidae</taxon>
        <taxon>Oiketicinae</taxon>
        <taxon>Eumeta</taxon>
    </lineage>
</organism>
<comment type="caution">
    <text evidence="2">The sequence shown here is derived from an EMBL/GenBank/DDBJ whole genome shotgun (WGS) entry which is preliminary data.</text>
</comment>
<feature type="compositionally biased region" description="Basic and acidic residues" evidence="1">
    <location>
        <begin position="89"/>
        <end position="108"/>
    </location>
</feature>
<gene>
    <name evidence="2" type="ORF">EVAR_100755_1</name>
</gene>
<reference evidence="2 3" key="1">
    <citation type="journal article" date="2019" name="Commun. Biol.">
        <title>The bagworm genome reveals a unique fibroin gene that provides high tensile strength.</title>
        <authorList>
            <person name="Kono N."/>
            <person name="Nakamura H."/>
            <person name="Ohtoshi R."/>
            <person name="Tomita M."/>
            <person name="Numata K."/>
            <person name="Arakawa K."/>
        </authorList>
    </citation>
    <scope>NUCLEOTIDE SEQUENCE [LARGE SCALE GENOMIC DNA]</scope>
</reference>
<evidence type="ECO:0000313" key="3">
    <source>
        <dbReference type="Proteomes" id="UP000299102"/>
    </source>
</evidence>
<name>A0A4C2A8T1_EUMVA</name>
<keyword evidence="3" id="KW-1185">Reference proteome</keyword>
<evidence type="ECO:0000313" key="2">
    <source>
        <dbReference type="EMBL" id="GBP96508.1"/>
    </source>
</evidence>
<evidence type="ECO:0000256" key="1">
    <source>
        <dbReference type="SAM" id="MobiDB-lite"/>
    </source>
</evidence>
<protein>
    <submittedName>
        <fullName evidence="2">Uncharacterized protein</fullName>
    </submittedName>
</protein>
<sequence>MNLPLDFHGMKSRAKYDQRWPAGCAYNLDQVIGASNGFERVFKSDNFSRYRPFDSRTALSQSCVDYTVHPNMYRPGVLHSEASIPTIREMESHHAQGGGRDRRSDVKKNRSTLWANPETSRYFRVQNSRK</sequence>
<dbReference type="EMBL" id="BGZK01002792">
    <property type="protein sequence ID" value="GBP96508.1"/>
    <property type="molecule type" value="Genomic_DNA"/>
</dbReference>
<dbReference type="Proteomes" id="UP000299102">
    <property type="component" value="Unassembled WGS sequence"/>
</dbReference>
<feature type="region of interest" description="Disordered" evidence="1">
    <location>
        <begin position="89"/>
        <end position="119"/>
    </location>
</feature>
<accession>A0A4C2A8T1</accession>
<proteinExistence type="predicted"/>